<dbReference type="EMBL" id="CP063304">
    <property type="protein sequence ID" value="QOV19405.1"/>
    <property type="molecule type" value="Genomic_DNA"/>
</dbReference>
<feature type="compositionally biased region" description="Low complexity" evidence="1">
    <location>
        <begin position="287"/>
        <end position="297"/>
    </location>
</feature>
<dbReference type="RefSeq" id="WP_193735725.1">
    <property type="nucleotide sequence ID" value="NZ_CP063304.1"/>
</dbReference>
<feature type="transmembrane region" description="Helical" evidence="2">
    <location>
        <begin position="7"/>
        <end position="26"/>
    </location>
</feature>
<dbReference type="Proteomes" id="UP000593601">
    <property type="component" value="Chromosome"/>
</dbReference>
<organism evidence="4 5">
    <name type="scientific">Blautia liquoris</name>
    <dbReference type="NCBI Taxonomy" id="2779518"/>
    <lineage>
        <taxon>Bacteria</taxon>
        <taxon>Bacillati</taxon>
        <taxon>Bacillota</taxon>
        <taxon>Clostridia</taxon>
        <taxon>Lachnospirales</taxon>
        <taxon>Lachnospiraceae</taxon>
        <taxon>Blautia</taxon>
    </lineage>
</organism>
<sequence>MKRKQWLMPVLCMTVLILLLGLYLGMKNHSTKDNGTKKDEEDTTLIDMKSNDIINISFDIEGHKASFTKKGDSWVIDDDPDLPIDSTKLSSLINSVAGLKASRTIKNVDNLEEYGLLTPENQISLKNNDDKAISVHIGMRNKTTSNTYINVGDSTDVVYMVSPDLSALLPASKMDLVKNETYPSITDSNITKIEIQDLSNVLTLDNDEGQWYVDDNQNQKSTASSESVGALKTAITGLKFDNLVDYSGENRDQYGLKDPSLILKVHYYEIKNNESNKKDGSKESSSKENNSSKSSSENQEKIEKDMTLNVGNIGSDGSYYVQIEGSNEVHSLAAGSLDSIINQTAQNYWNKSMISLRSDQLNSLTVDYKGVKNKIEKISKEEKDKKGNASTDISYKMDGKQIDSDTFDVFFNKLTSIQAQKKDRDLRQKNDPEMTIMVDTEKGVKQVSFSIYDENFYMIVDDEGRPGLVSKTTIKEFFHAYEEIK</sequence>
<dbReference type="KEGG" id="bliq:INP51_15990"/>
<feature type="domain" description="DUF4340" evidence="3">
    <location>
        <begin position="74"/>
        <end position="216"/>
    </location>
</feature>
<dbReference type="Pfam" id="PF14238">
    <property type="entry name" value="DUF4340"/>
    <property type="match status" value="1"/>
</dbReference>
<dbReference type="AlphaFoldDB" id="A0A7M2RGE6"/>
<feature type="compositionally biased region" description="Basic and acidic residues" evidence="1">
    <location>
        <begin position="274"/>
        <end position="286"/>
    </location>
</feature>
<evidence type="ECO:0000313" key="4">
    <source>
        <dbReference type="EMBL" id="QOV19405.1"/>
    </source>
</evidence>
<dbReference type="InterPro" id="IPR025641">
    <property type="entry name" value="DUF4340"/>
</dbReference>
<keyword evidence="2" id="KW-1133">Transmembrane helix</keyword>
<feature type="region of interest" description="Disordered" evidence="1">
    <location>
        <begin position="274"/>
        <end position="301"/>
    </location>
</feature>
<evidence type="ECO:0000313" key="5">
    <source>
        <dbReference type="Proteomes" id="UP000593601"/>
    </source>
</evidence>
<proteinExistence type="predicted"/>
<keyword evidence="2" id="KW-0812">Transmembrane</keyword>
<keyword evidence="5" id="KW-1185">Reference proteome</keyword>
<gene>
    <name evidence="4" type="ORF">INP51_15990</name>
</gene>
<evidence type="ECO:0000259" key="3">
    <source>
        <dbReference type="Pfam" id="PF14238"/>
    </source>
</evidence>
<evidence type="ECO:0000256" key="2">
    <source>
        <dbReference type="SAM" id="Phobius"/>
    </source>
</evidence>
<evidence type="ECO:0000256" key="1">
    <source>
        <dbReference type="SAM" id="MobiDB-lite"/>
    </source>
</evidence>
<protein>
    <submittedName>
        <fullName evidence="4">DUF4340 domain-containing protein</fullName>
    </submittedName>
</protein>
<reference evidence="4 5" key="1">
    <citation type="submission" date="2020-10" db="EMBL/GenBank/DDBJ databases">
        <title>Blautia liquoris sp.nov., isolated from the mud in a fermentation cellar used for the production of Chinese strong-flavoured liquor.</title>
        <authorList>
            <person name="Lu L."/>
        </authorList>
    </citation>
    <scope>NUCLEOTIDE SEQUENCE [LARGE SCALE GENOMIC DNA]</scope>
    <source>
        <strain evidence="4 5">LZLJ-3</strain>
    </source>
</reference>
<keyword evidence="2" id="KW-0472">Membrane</keyword>
<accession>A0A7M2RGE6</accession>
<name>A0A7M2RGE6_9FIRM</name>